<evidence type="ECO:0000313" key="7">
    <source>
        <dbReference type="Proteomes" id="UP001059546"/>
    </source>
</evidence>
<dbReference type="GO" id="GO:0005737">
    <property type="term" value="C:cytoplasm"/>
    <property type="evidence" value="ECO:0007669"/>
    <property type="project" value="TreeGrafter"/>
</dbReference>
<evidence type="ECO:0000313" key="6">
    <source>
        <dbReference type="EMBL" id="UTX43501.1"/>
    </source>
</evidence>
<protein>
    <recommendedName>
        <fullName evidence="2">separase</fullName>
        <ecNumber evidence="2">3.4.22.49</ecNumber>
    </recommendedName>
</protein>
<proteinExistence type="predicted"/>
<dbReference type="GO" id="GO:0072686">
    <property type="term" value="C:mitotic spindle"/>
    <property type="evidence" value="ECO:0007669"/>
    <property type="project" value="TreeGrafter"/>
</dbReference>
<dbReference type="InterPro" id="IPR005314">
    <property type="entry name" value="Peptidase_C50"/>
</dbReference>
<accession>A0A9Q9C3K2</accession>
<evidence type="ECO:0000256" key="3">
    <source>
        <dbReference type="ARBA" id="ARBA00022801"/>
    </source>
</evidence>
<sequence>MLRRHQEFLEKIRFKGRGSPRRATAVKRGTEAIRAINEILRKPAYDSALFGFEIIKHIYIYEPMLGIPKYSLDKALVSLCSKIFVKEIYDEIERRIKLHLEKILNREMHSIDECMGHLSYSDSLLDEIVVGYLIIRYKVYGEYREEIRGIVRRVGPSLKAKAEKIFGSLLDDDDACLIKSRIREILAQRKGMMANMKKEKLFHGTTDEIEYIRENYPLVSCFYDVSEDIGVPYFHLRRNFSTEYFMGVCNWNGFAENTCVLSEMHKESILENTASLKGLCFQMCKNREYHLELMQELIKRSTSFERAFMEGYVMVACQEYKEGKQRLRTALEIIREMEIRSIPEILLWIYDLLSMSHMFCGEYFECIFYLNKGIDLSYRHQLGFVTQHFLNCKLVVERIGYIPGPSPNIGLELREMADARYIVENEQEAICNRILTSIALKGEMSNLREIRTLERFVQLRPSTLCRDIERILRRFAKFTVISLYCIDGCLFINDFQGFSEIDRGFKDAKARINRILAKSRSILRENVSNNVDKAMWWMKRMELDAELGEILHETSTKFAGLLARKDVVLVLDETTTDFPFESMPIFRDSAVYRVPSLEYLEETPRPSASEKSFFYLLDPENNLPRTQERMSEFLKSSGITNGVTGRPLSDLECRKADRYDVLLYFGHGNGLRYLKTSGEGKVMLLFGCNSAKLLCIENYRRNGAILKHLGKNSTVMGCLWEVTDKDIDNFSIKVIGGLVSGCSSLGELVSRFRNEFRLRYLNGASVVIYGVC</sequence>
<dbReference type="GO" id="GO:0005634">
    <property type="term" value="C:nucleus"/>
    <property type="evidence" value="ECO:0007669"/>
    <property type="project" value="InterPro"/>
</dbReference>
<keyword evidence="3" id="KW-0378">Hydrolase</keyword>
<dbReference type="InterPro" id="IPR030397">
    <property type="entry name" value="SEPARIN_core_dom"/>
</dbReference>
<dbReference type="GO" id="GO:0051307">
    <property type="term" value="P:meiotic chromosome separation"/>
    <property type="evidence" value="ECO:0007669"/>
    <property type="project" value="TreeGrafter"/>
</dbReference>
<dbReference type="PROSITE" id="PS51700">
    <property type="entry name" value="SEPARIN"/>
    <property type="match status" value="1"/>
</dbReference>
<evidence type="ECO:0000259" key="5">
    <source>
        <dbReference type="PROSITE" id="PS51700"/>
    </source>
</evidence>
<dbReference type="EC" id="3.4.22.49" evidence="2"/>
<dbReference type="PANTHER" id="PTHR12792:SF0">
    <property type="entry name" value="SEPARIN"/>
    <property type="match status" value="1"/>
</dbReference>
<keyword evidence="4" id="KW-0159">Chromosome partition</keyword>
<dbReference type="Proteomes" id="UP001059546">
    <property type="component" value="Chromosome VII"/>
</dbReference>
<dbReference type="PANTHER" id="PTHR12792">
    <property type="entry name" value="EXTRA SPINDLE POLES 1-RELATED"/>
    <property type="match status" value="1"/>
</dbReference>
<evidence type="ECO:0000256" key="2">
    <source>
        <dbReference type="ARBA" id="ARBA00012489"/>
    </source>
</evidence>
<comment type="catalytic activity">
    <reaction evidence="1">
        <text>All bonds known to be hydrolyzed by this endopeptidase have arginine in P1 and an acidic residue in P4. P6 is often occupied by an acidic residue or by a hydroxy-amino-acid residue, the phosphorylation of which enhances cleavage.</text>
        <dbReference type="EC" id="3.4.22.49"/>
    </reaction>
</comment>
<dbReference type="Pfam" id="PF03568">
    <property type="entry name" value="Separin_C"/>
    <property type="match status" value="1"/>
</dbReference>
<evidence type="ECO:0000256" key="1">
    <source>
        <dbReference type="ARBA" id="ARBA00000451"/>
    </source>
</evidence>
<evidence type="ECO:0000256" key="4">
    <source>
        <dbReference type="ARBA" id="ARBA00022829"/>
    </source>
</evidence>
<dbReference type="EMBL" id="CP075153">
    <property type="protein sequence ID" value="UTX43501.1"/>
    <property type="molecule type" value="Genomic_DNA"/>
</dbReference>
<dbReference type="GO" id="GO:0004197">
    <property type="term" value="F:cysteine-type endopeptidase activity"/>
    <property type="evidence" value="ECO:0007669"/>
    <property type="project" value="InterPro"/>
</dbReference>
<organism evidence="6 7">
    <name type="scientific">Encephalitozoon hellem</name>
    <name type="common">Microsporidian parasite</name>
    <dbReference type="NCBI Taxonomy" id="27973"/>
    <lineage>
        <taxon>Eukaryota</taxon>
        <taxon>Fungi</taxon>
        <taxon>Fungi incertae sedis</taxon>
        <taxon>Microsporidia</taxon>
        <taxon>Unikaryonidae</taxon>
        <taxon>Encephalitozoon</taxon>
    </lineage>
</organism>
<gene>
    <name evidence="6" type="ORF">GPU96_07g12600</name>
</gene>
<feature type="domain" description="Peptidase C50" evidence="5">
    <location>
        <begin position="610"/>
        <end position="699"/>
    </location>
</feature>
<reference evidence="6" key="1">
    <citation type="submission" date="2022-10" db="EMBL/GenBank/DDBJ databases">
        <title>Encephalitozoon hellem ATCC 50604 Complete Genome.</title>
        <authorList>
            <person name="Mascarenhas dos Santos A.C."/>
            <person name="Julian A.T."/>
            <person name="Pombert J.-F."/>
        </authorList>
    </citation>
    <scope>NUCLEOTIDE SEQUENCE</scope>
    <source>
        <strain evidence="6">ATCC 50604</strain>
    </source>
</reference>
<name>A0A9Q9C3K2_ENCHE</name>
<dbReference type="GO" id="GO:0006508">
    <property type="term" value="P:proteolysis"/>
    <property type="evidence" value="ECO:0007669"/>
    <property type="project" value="InterPro"/>
</dbReference>
<dbReference type="AlphaFoldDB" id="A0A9Q9C3K2"/>